<feature type="compositionally biased region" description="Basic and acidic residues" evidence="5">
    <location>
        <begin position="192"/>
        <end position="201"/>
    </location>
</feature>
<dbReference type="AlphaFoldDB" id="A0A9Q9W467"/>
<name>A0A9Q9W467_CYPCA</name>
<feature type="domain" description="Ubiquitin-like" evidence="6">
    <location>
        <begin position="203"/>
        <end position="273"/>
    </location>
</feature>
<dbReference type="PANTHER" id="PTHR47187:SF1">
    <property type="entry name" value="NFATC2-INTERACTING PROTEIN"/>
    <property type="match status" value="1"/>
</dbReference>
<evidence type="ECO:0000313" key="7">
    <source>
        <dbReference type="RefSeq" id="XP_042576494.1"/>
    </source>
</evidence>
<feature type="region of interest" description="Disordered" evidence="5">
    <location>
        <begin position="155"/>
        <end position="201"/>
    </location>
</feature>
<dbReference type="RefSeq" id="XP_042576494.1">
    <property type="nucleotide sequence ID" value="XM_042720560.1"/>
</dbReference>
<evidence type="ECO:0000256" key="3">
    <source>
        <dbReference type="ARBA" id="ARBA00039921"/>
    </source>
</evidence>
<evidence type="ECO:0000259" key="6">
    <source>
        <dbReference type="SMART" id="SM00213"/>
    </source>
</evidence>
<comment type="subcellular location">
    <subcellularLocation>
        <location evidence="1">Nucleus</location>
    </subcellularLocation>
</comment>
<evidence type="ECO:0000256" key="5">
    <source>
        <dbReference type="SAM" id="MobiDB-lite"/>
    </source>
</evidence>
<dbReference type="Pfam" id="PF11976">
    <property type="entry name" value="Rad60-SLD"/>
    <property type="match status" value="1"/>
</dbReference>
<gene>
    <name evidence="7" type="primary">LOC109101976</name>
</gene>
<dbReference type="InterPro" id="IPR052324">
    <property type="entry name" value="NFATC2-Int_DNA_Repair"/>
</dbReference>
<evidence type="ECO:0000256" key="4">
    <source>
        <dbReference type="ARBA" id="ARBA00042764"/>
    </source>
</evidence>
<dbReference type="GeneID" id="109101976"/>
<feature type="region of interest" description="Disordered" evidence="5">
    <location>
        <begin position="1"/>
        <end position="35"/>
    </location>
</feature>
<dbReference type="InterPro" id="IPR000626">
    <property type="entry name" value="Ubiquitin-like_dom"/>
</dbReference>
<proteinExistence type="predicted"/>
<evidence type="ECO:0000256" key="2">
    <source>
        <dbReference type="ARBA" id="ARBA00023242"/>
    </source>
</evidence>
<keyword evidence="2" id="KW-0539">Nucleus</keyword>
<dbReference type="CDD" id="cd17078">
    <property type="entry name" value="Ubl_SLD1_NFATC2ip"/>
    <property type="match status" value="1"/>
</dbReference>
<feature type="region of interest" description="Disordered" evidence="5">
    <location>
        <begin position="67"/>
        <end position="133"/>
    </location>
</feature>
<evidence type="ECO:0000256" key="1">
    <source>
        <dbReference type="ARBA" id="ARBA00004123"/>
    </source>
</evidence>
<feature type="compositionally biased region" description="Pro residues" evidence="5">
    <location>
        <begin position="113"/>
        <end position="122"/>
    </location>
</feature>
<dbReference type="GO" id="GO:0005634">
    <property type="term" value="C:nucleus"/>
    <property type="evidence" value="ECO:0007669"/>
    <property type="project" value="UniProtKB-SubCell"/>
</dbReference>
<dbReference type="SMART" id="SM00213">
    <property type="entry name" value="UBQ"/>
    <property type="match status" value="1"/>
</dbReference>
<dbReference type="PANTHER" id="PTHR47187">
    <property type="entry name" value="NFATC2-INTERACTING PROTEIN"/>
    <property type="match status" value="1"/>
</dbReference>
<dbReference type="InterPro" id="IPR022617">
    <property type="entry name" value="Rad60/SUMO-like_dom"/>
</dbReference>
<dbReference type="GO" id="GO:0045944">
    <property type="term" value="P:positive regulation of transcription by RNA polymerase II"/>
    <property type="evidence" value="ECO:0007669"/>
    <property type="project" value="TreeGrafter"/>
</dbReference>
<dbReference type="Proteomes" id="UP001155660">
    <property type="component" value="Chromosome B3"/>
</dbReference>
<accession>A0A9Q9W467</accession>
<protein>
    <recommendedName>
        <fullName evidence="3">NFATC2-interacting protein</fullName>
    </recommendedName>
    <alternativeName>
        <fullName evidence="4">Nuclear factor of activated T-cells, cytoplasmic 2-interacting protein</fullName>
    </alternativeName>
</protein>
<sequence>MSSINQQQHRKSVFVQGTESDGGVTVSKQPHKRRRILAASSFTTVPVYSNKVNSSLNLKPITFKHTTLTDEEKGGPLWSPSPPRTERRPISIDLSGSEEEPEQTEAQQILRSPSPPPPPCSPPVKRSRRANPKIQEINRKLDAIGSLVCLSPEPQEPVVEYRNSPSPVNDSDDDDDDIIIISSGSKKKRRPQNTEDRDSGREISLKFRCRTELYKIPLLSTAPLSKAVEQLASKLNVRPSQILLLKKDIDLPVHSSVSELGLGIADIIDCVVTENKQEESEKRNVITVRLQGKEKASVQEYSLLKNAPLGSILSQYVSGLSASARREAKFYFDGSRVSYNQTPADLDMEDGDVIEVWA</sequence>
<reference evidence="7" key="1">
    <citation type="submission" date="2025-08" db="UniProtKB">
        <authorList>
            <consortium name="RefSeq"/>
        </authorList>
    </citation>
    <scope>IDENTIFICATION</scope>
    <source>
        <tissue evidence="7">Muscle</tissue>
    </source>
</reference>
<organism evidence="7">
    <name type="scientific">Cyprinus carpio</name>
    <name type="common">Common carp</name>
    <dbReference type="NCBI Taxonomy" id="7962"/>
    <lineage>
        <taxon>Eukaryota</taxon>
        <taxon>Metazoa</taxon>
        <taxon>Chordata</taxon>
        <taxon>Craniata</taxon>
        <taxon>Vertebrata</taxon>
        <taxon>Euteleostomi</taxon>
        <taxon>Actinopterygii</taxon>
        <taxon>Neopterygii</taxon>
        <taxon>Teleostei</taxon>
        <taxon>Ostariophysi</taxon>
        <taxon>Cypriniformes</taxon>
        <taxon>Cyprinidae</taxon>
        <taxon>Cyprininae</taxon>
        <taxon>Cyprinus</taxon>
    </lineage>
</organism>